<dbReference type="InterPro" id="IPR018649">
    <property type="entry name" value="SHOCT"/>
</dbReference>
<feature type="transmembrane region" description="Helical" evidence="2">
    <location>
        <begin position="15"/>
        <end position="46"/>
    </location>
</feature>
<organism evidence="4 5">
    <name type="scientific">Halosolutus amylolyticus</name>
    <dbReference type="NCBI Taxonomy" id="2932267"/>
    <lineage>
        <taxon>Archaea</taxon>
        <taxon>Methanobacteriati</taxon>
        <taxon>Methanobacteriota</taxon>
        <taxon>Stenosarchaea group</taxon>
        <taxon>Halobacteria</taxon>
        <taxon>Halobacteriales</taxon>
        <taxon>Natrialbaceae</taxon>
        <taxon>Halosolutus</taxon>
    </lineage>
</organism>
<feature type="region of interest" description="Disordered" evidence="1">
    <location>
        <begin position="113"/>
        <end position="137"/>
    </location>
</feature>
<keyword evidence="5" id="KW-1185">Reference proteome</keyword>
<keyword evidence="2" id="KW-0812">Transmembrane</keyword>
<comment type="caution">
    <text evidence="4">The sequence shown here is derived from an EMBL/GenBank/DDBJ whole genome shotgun (WGS) entry which is preliminary data.</text>
</comment>
<evidence type="ECO:0000259" key="3">
    <source>
        <dbReference type="Pfam" id="PF09851"/>
    </source>
</evidence>
<protein>
    <submittedName>
        <fullName evidence="4">SHOCT domain-containing protein</fullName>
    </submittedName>
</protein>
<proteinExistence type="predicted"/>
<feature type="domain" description="SHOCT" evidence="3">
    <location>
        <begin position="79"/>
        <end position="106"/>
    </location>
</feature>
<keyword evidence="2" id="KW-0472">Membrane</keyword>
<name>A0ABD5PTF9_9EURY</name>
<sequence>MASTRSSGRLSVPTVVVIVALLAAFVALALIDSGLAVIVAIVAFVFGGDVLRELVSGVTDDEFEADPEDPAADRDRTADALERLRTRYADGELSDDEFERKLETLLSTETLADVERHLETVPDESAQDDRELERSTE</sequence>
<dbReference type="AlphaFoldDB" id="A0ABD5PTF9"/>
<dbReference type="Proteomes" id="UP001595898">
    <property type="component" value="Unassembled WGS sequence"/>
</dbReference>
<evidence type="ECO:0000313" key="4">
    <source>
        <dbReference type="EMBL" id="MFC4543921.1"/>
    </source>
</evidence>
<evidence type="ECO:0000256" key="2">
    <source>
        <dbReference type="SAM" id="Phobius"/>
    </source>
</evidence>
<gene>
    <name evidence="4" type="ORF">ACFO5R_18500</name>
</gene>
<evidence type="ECO:0000313" key="5">
    <source>
        <dbReference type="Proteomes" id="UP001595898"/>
    </source>
</evidence>
<accession>A0ABD5PTF9</accession>
<dbReference type="Pfam" id="PF09851">
    <property type="entry name" value="SHOCT"/>
    <property type="match status" value="1"/>
</dbReference>
<dbReference type="RefSeq" id="WP_250142055.1">
    <property type="nucleotide sequence ID" value="NZ_JALIQP010000005.1"/>
</dbReference>
<keyword evidence="2" id="KW-1133">Transmembrane helix</keyword>
<feature type="compositionally biased region" description="Basic and acidic residues" evidence="1">
    <location>
        <begin position="127"/>
        <end position="137"/>
    </location>
</feature>
<reference evidence="4 5" key="1">
    <citation type="journal article" date="2019" name="Int. J. Syst. Evol. Microbiol.">
        <title>The Global Catalogue of Microorganisms (GCM) 10K type strain sequencing project: providing services to taxonomists for standard genome sequencing and annotation.</title>
        <authorList>
            <consortium name="The Broad Institute Genomics Platform"/>
            <consortium name="The Broad Institute Genome Sequencing Center for Infectious Disease"/>
            <person name="Wu L."/>
            <person name="Ma J."/>
        </authorList>
    </citation>
    <scope>NUCLEOTIDE SEQUENCE [LARGE SCALE GENOMIC DNA]</scope>
    <source>
        <strain evidence="4 5">WLHS5</strain>
    </source>
</reference>
<evidence type="ECO:0000256" key="1">
    <source>
        <dbReference type="SAM" id="MobiDB-lite"/>
    </source>
</evidence>
<dbReference type="EMBL" id="JBHSFA010000009">
    <property type="protein sequence ID" value="MFC4543921.1"/>
    <property type="molecule type" value="Genomic_DNA"/>
</dbReference>